<evidence type="ECO:0000256" key="2">
    <source>
        <dbReference type="ARBA" id="ARBA00022525"/>
    </source>
</evidence>
<dbReference type="Pfam" id="PF03009">
    <property type="entry name" value="GDPD"/>
    <property type="match status" value="1"/>
</dbReference>
<dbReference type="Gene3D" id="2.60.120.260">
    <property type="entry name" value="Galactose-binding domain-like"/>
    <property type="match status" value="1"/>
</dbReference>
<gene>
    <name evidence="5" type="ORF">FHS82_001402</name>
</gene>
<dbReference type="SUPFAM" id="SSF51120">
    <property type="entry name" value="beta-Roll"/>
    <property type="match status" value="2"/>
</dbReference>
<dbReference type="PROSITE" id="PS51704">
    <property type="entry name" value="GP_PDE"/>
    <property type="match status" value="1"/>
</dbReference>
<dbReference type="Gene3D" id="3.20.20.190">
    <property type="entry name" value="Phosphatidylinositol (PI) phosphodiesterase"/>
    <property type="match status" value="1"/>
</dbReference>
<accession>A0ABX0UXA1</accession>
<sequence length="2167" mass="226896">MSDDAVLFAHRGTNPYLDNSIDAYRWGFNYGADYAETDFRLTKDGVLVSYHDDLALGIANMTYAEVRAQVPTIVTLDELIALTKEMSIDTGRKLGILIETKSTDYATHEAAIKTLIAHDFADPERIIIQSFGSELPDVRNKLMPQYGVNLPLVQLTGGSLTPENIAYYATYADGVAPVMSLLTPQLVAAAHAAGLVVNGWTVDGTLADVQNALNLGVDGIIADNTQWSRPALEKLVNDATVVYGTERWDVVNGTAGADRLYAMQGDDILRAGDGDDVLYGDGGNDLLFGGAGNDRLVGGSGDDFLSGGEGKDVLDGGAGNDVIVATGDEVIFRAGDGIDLVSLDSTSTIRFEGIVPADISVIRDGNNLIIRSGSDALILRDGVDPAHQPASITTADGLKLTGAELAALAVPGTDAEVAALLPDLEAKLASAPALAAPSTIPIGTDLVADGDFGNGVLAQKIADAETGAIYRLSFSLTDLPTGDDGVRVLWGGKVIYEGIPSGTGSKLHFIVNGGAGNGSNELVFEGAGESFGATLDNVHLVKLSDPMLPSPSNVVPEAPGADLLISPGIPFIGKVAATDANGDELTYSLSEAPAHGTLVFKENGAYRYTPAPGFSGADSFTFLVNDGRGGIVESTVNLTVAQSVLLGTDLIVNGSFEDVSINGSFEEVSGELSPAWWGYYNDNGVVAGWADINGNRVEIVNAPENQNNVKPKDGAFFFDLDGYGKLSEIGQTVVGVEQGAIYELKFSIADGDARTDDDGVQVLWGGKVIFEGMPSSNAWATVALELVGGAGDGSNTLIFKGTGAANWFGAALDEVSLRKIANVGEPAPDNRAPDAVDGNAEGPQNGVISGRLTASDPDGDTSLVFSLREGPAHGTVRVYTDGTYKYTPAAGFTGEDSFTFVVNDAHGGTDTATLSLTVSPADVPVGTDLIVNGSFEDVSESSDSNGPSDWGYRNLDGAIVGWTDLNNGIEQHWDNYGGVTAKDGRFWIDMDSSNLAARHRIGQTITSVETGATYRVTFSLSDSDNVRDDDGLRVLWNGEEIFNGLPPQTSASWTTYSFDVVGGSGDGSNRLEFIDTGAPDSWGAGVALDDVHFVKTANVGEPAPDNRTPDAVDGNAEGLRNAVISGRLTASDPDGDTSLVFSLREGPAHGTVRVYTDGTYKYTPTAGFIGKDSFTFLVNDGHGGTDTATLSLTVSSPTPVNVPIGTDLIVNGSFEDVSESSDNNGPSDWGYRNLDGTILGWTNVNNNRIEQHWDNYGGVTAKDGRFWIDMDSSNLAARHRIGQSIANVETGATYQVTFSLSDSDNVRDDDGVRVLWNGEEIFNGVPPQTSASWTTYSFDVIGGSGDGSNRLEFIDTGAPDSWGAGAALDDVHFVKTANAHSSVAIGTDLIVNGSFEDVSESSGNNGPSDWGYRNLDGTILGWTNVNNNRIEQHWDNYGGVTAKDGRFWIDMDSSNLAARHRIGQSIANVETDATYRVTFSLSDSDNVRDDDGVRVLWNGVEIFNGLPPQTSASWTTYSFDVVGGSGDGSNRLEFIDTGAPDSWGAGVALDDVHFVKIANVGDSLPDNRAPDAVDVNAEGLRNAVISGRLTASDPDGDASLIFSLREEPSHGAVLVYTDGTYKYTPATGFTGEDSFTFLVNDGRGGSTEAKVRLTVSAPNSAPVASDDGHLDTEYGTALTIKASVLLANDTDADGDTLTIRSVTAGAGGTVALDDDGNVVFTPAEGFSGGATFTYTVTDGKGGTANATVTVQVAELDTVPTAGYSGDVWLLEGDAVTSKTGQFEFDGGANNGVVTDLGWGPEGGAYDVGNGTTVVPLTSNGLPVSVSHEDKGPLTLIGRASDGNEVFRVSATETGAYTVSLSGTLDHPDAGLSGADDALRLRISFTVTDTDGDMASGYIQFDIRDQEEGVLYDISANQFGGKDIYLHDADALVPVLGTDAIDRVFYDGEKATVVLPDNIEQGTLLDAAKDSRLFGGAGDNTLTGNAFDNVIRGGAGRDVMTGGKGADTFLFDAADQSGARQIDLVTDFNIGEGDKLAFDGLGVHQQASGRGTSQAFTNGVLTNTISNMLSSLTNDVALATTYVASVMGQNSVAAFRFDDNWYVVQTGDRTGNINGLSNALTMLNPTGLRTVSNMAEGNLSIENVVELDLVGTTAIRDLGQIVGYDLVA</sequence>
<keyword evidence="6" id="KW-1185">Reference proteome</keyword>
<dbReference type="Pfam" id="PF17892">
    <property type="entry name" value="Cadherin_5"/>
    <property type="match status" value="1"/>
</dbReference>
<dbReference type="SUPFAM" id="SSF49785">
    <property type="entry name" value="Galactose-binding domain-like"/>
    <property type="match status" value="1"/>
</dbReference>
<dbReference type="PROSITE" id="PS00330">
    <property type="entry name" value="HEMOLYSIN_CALCIUM"/>
    <property type="match status" value="3"/>
</dbReference>
<evidence type="ECO:0000313" key="6">
    <source>
        <dbReference type="Proteomes" id="UP001429580"/>
    </source>
</evidence>
<dbReference type="Gene3D" id="2.60.40.2810">
    <property type="match status" value="4"/>
</dbReference>
<dbReference type="Gene3D" id="2.150.10.10">
    <property type="entry name" value="Serralysin-like metalloprotease, C-terminal"/>
    <property type="match status" value="2"/>
</dbReference>
<dbReference type="Gene3D" id="2.60.40.3440">
    <property type="match status" value="1"/>
</dbReference>
<keyword evidence="2" id="KW-0964">Secreted</keyword>
<dbReference type="InterPro" id="IPR018511">
    <property type="entry name" value="Hemolysin-typ_Ca-bd_CS"/>
</dbReference>
<name>A0ABX0UXA1_9HYPH</name>
<dbReference type="InterPro" id="IPR017946">
    <property type="entry name" value="PLC-like_Pdiesterase_TIM-brl"/>
</dbReference>
<dbReference type="PANTHER" id="PTHR38340">
    <property type="entry name" value="S-LAYER PROTEIN"/>
    <property type="match status" value="1"/>
</dbReference>
<dbReference type="Pfam" id="PF00353">
    <property type="entry name" value="HemolysinCabind"/>
    <property type="match status" value="3"/>
</dbReference>
<dbReference type="Pfam" id="PF17963">
    <property type="entry name" value="Big_9"/>
    <property type="match status" value="4"/>
</dbReference>
<feature type="domain" description="GP-PDE" evidence="4">
    <location>
        <begin position="5"/>
        <end position="232"/>
    </location>
</feature>
<protein>
    <submittedName>
        <fullName evidence="5">VCBS repeat-containing protein</fullName>
    </submittedName>
</protein>
<comment type="caution">
    <text evidence="5">The sequence shown here is derived from an EMBL/GenBank/DDBJ whole genome shotgun (WGS) entry which is preliminary data.</text>
</comment>
<dbReference type="PRINTS" id="PR00313">
    <property type="entry name" value="CABNDNGRPT"/>
</dbReference>
<evidence type="ECO:0000313" key="5">
    <source>
        <dbReference type="EMBL" id="NIJ57566.1"/>
    </source>
</evidence>
<reference evidence="5 6" key="1">
    <citation type="submission" date="2020-03" db="EMBL/GenBank/DDBJ databases">
        <title>Genomic Encyclopedia of Type Strains, Phase IV (KMG-IV): sequencing the most valuable type-strain genomes for metagenomic binning, comparative biology and taxonomic classification.</title>
        <authorList>
            <person name="Goeker M."/>
        </authorList>
    </citation>
    <scope>NUCLEOTIDE SEQUENCE [LARGE SCALE GENOMIC DNA]</scope>
    <source>
        <strain evidence="5 6">DSM 103870</strain>
    </source>
</reference>
<organism evidence="5 6">
    <name type="scientific">Pseudochelatococcus lubricantis</name>
    <dbReference type="NCBI Taxonomy" id="1538102"/>
    <lineage>
        <taxon>Bacteria</taxon>
        <taxon>Pseudomonadati</taxon>
        <taxon>Pseudomonadota</taxon>
        <taxon>Alphaproteobacteria</taxon>
        <taxon>Hyphomicrobiales</taxon>
        <taxon>Chelatococcaceae</taxon>
        <taxon>Pseudochelatococcus</taxon>
    </lineage>
</organism>
<dbReference type="Proteomes" id="UP001429580">
    <property type="component" value="Unassembled WGS sequence"/>
</dbReference>
<feature type="region of interest" description="Disordered" evidence="3">
    <location>
        <begin position="825"/>
        <end position="853"/>
    </location>
</feature>
<comment type="subcellular location">
    <subcellularLocation>
        <location evidence="1">Secreted</location>
    </subcellularLocation>
</comment>
<dbReference type="EMBL" id="JAASQI010000003">
    <property type="protein sequence ID" value="NIJ57566.1"/>
    <property type="molecule type" value="Genomic_DNA"/>
</dbReference>
<evidence type="ECO:0000256" key="3">
    <source>
        <dbReference type="SAM" id="MobiDB-lite"/>
    </source>
</evidence>
<evidence type="ECO:0000259" key="4">
    <source>
        <dbReference type="PROSITE" id="PS51704"/>
    </source>
</evidence>
<dbReference type="InterPro" id="IPR041690">
    <property type="entry name" value="Cadherin_5"/>
</dbReference>
<dbReference type="RefSeq" id="WP_166950316.1">
    <property type="nucleotide sequence ID" value="NZ_JAASQI010000003.1"/>
</dbReference>
<dbReference type="InterPro" id="IPR011049">
    <property type="entry name" value="Serralysin-like_metalloprot_C"/>
</dbReference>
<dbReference type="NCBIfam" id="NF012211">
    <property type="entry name" value="tand_rpt_95"/>
    <property type="match status" value="5"/>
</dbReference>
<dbReference type="InterPro" id="IPR008979">
    <property type="entry name" value="Galactose-bd-like_sf"/>
</dbReference>
<proteinExistence type="predicted"/>
<dbReference type="InterPro" id="IPR001343">
    <property type="entry name" value="Hemolysn_Ca-bd"/>
</dbReference>
<dbReference type="InterPro" id="IPR030395">
    <property type="entry name" value="GP_PDE_dom"/>
</dbReference>
<dbReference type="InterPro" id="IPR050557">
    <property type="entry name" value="RTX_toxin/Mannuronan_C5-epim"/>
</dbReference>
<dbReference type="SUPFAM" id="SSF51695">
    <property type="entry name" value="PLC-like phosphodiesterases"/>
    <property type="match status" value="1"/>
</dbReference>
<dbReference type="PANTHER" id="PTHR38340:SF1">
    <property type="entry name" value="S-LAYER PROTEIN"/>
    <property type="match status" value="1"/>
</dbReference>
<evidence type="ECO:0000256" key="1">
    <source>
        <dbReference type="ARBA" id="ARBA00004613"/>
    </source>
</evidence>